<gene>
    <name evidence="2" type="ORF">EJ05DRAFT_480155</name>
</gene>
<reference evidence="2" key="1">
    <citation type="journal article" date="2020" name="Stud. Mycol.">
        <title>101 Dothideomycetes genomes: a test case for predicting lifestyles and emergence of pathogens.</title>
        <authorList>
            <person name="Haridas S."/>
            <person name="Albert R."/>
            <person name="Binder M."/>
            <person name="Bloem J."/>
            <person name="Labutti K."/>
            <person name="Salamov A."/>
            <person name="Andreopoulos B."/>
            <person name="Baker S."/>
            <person name="Barry K."/>
            <person name="Bills G."/>
            <person name="Bluhm B."/>
            <person name="Cannon C."/>
            <person name="Castanera R."/>
            <person name="Culley D."/>
            <person name="Daum C."/>
            <person name="Ezra D."/>
            <person name="Gonzalez J."/>
            <person name="Henrissat B."/>
            <person name="Kuo A."/>
            <person name="Liang C."/>
            <person name="Lipzen A."/>
            <person name="Lutzoni F."/>
            <person name="Magnuson J."/>
            <person name="Mondo S."/>
            <person name="Nolan M."/>
            <person name="Ohm R."/>
            <person name="Pangilinan J."/>
            <person name="Park H.-J."/>
            <person name="Ramirez L."/>
            <person name="Alfaro M."/>
            <person name="Sun H."/>
            <person name="Tritt A."/>
            <person name="Yoshinaga Y."/>
            <person name="Zwiers L.-H."/>
            <person name="Turgeon B."/>
            <person name="Goodwin S."/>
            <person name="Spatafora J."/>
            <person name="Crous P."/>
            <person name="Grigoriev I."/>
        </authorList>
    </citation>
    <scope>NUCLEOTIDE SEQUENCE</scope>
    <source>
        <strain evidence="2">CBS 121739</strain>
    </source>
</reference>
<name>A0A6A6VWR6_9PEZI</name>
<dbReference type="GeneID" id="54485871"/>
<feature type="compositionally biased region" description="Low complexity" evidence="1">
    <location>
        <begin position="109"/>
        <end position="121"/>
    </location>
</feature>
<proteinExistence type="predicted"/>
<evidence type="ECO:0000256" key="1">
    <source>
        <dbReference type="SAM" id="MobiDB-lite"/>
    </source>
</evidence>
<accession>A0A6A6VWR6</accession>
<evidence type="ECO:0000313" key="3">
    <source>
        <dbReference type="Proteomes" id="UP000799437"/>
    </source>
</evidence>
<protein>
    <submittedName>
        <fullName evidence="2">Uncharacterized protein</fullName>
    </submittedName>
</protein>
<dbReference type="EMBL" id="ML996583">
    <property type="protein sequence ID" value="KAF2753681.1"/>
    <property type="molecule type" value="Genomic_DNA"/>
</dbReference>
<dbReference type="AlphaFoldDB" id="A0A6A6VWR6"/>
<dbReference type="RefSeq" id="XP_033596132.1">
    <property type="nucleotide sequence ID" value="XM_033744817.1"/>
</dbReference>
<keyword evidence="3" id="KW-1185">Reference proteome</keyword>
<sequence>MPNLTTFQQIFLLYLRRWTFLTWHNIAHIFNTHFAHTLPPAYLAAYFRVLGETGASCFRAVCFSHDARLQYHYVLEQAEEVRRKHGLPMARGLPDADVDVADSVDGWSTHAASASSSSPAALPLPPPPSSPKQQPGLLAHVDWQDLVLRGIYSDDFKADQAWGHWTWRNFRRATTTETTATGRRQNYVGVADLYLGDFFREPVPEWWQERKRAAESSLGVRAVRDRMAMMVVQTAGKGVESVRRRTWLFGAQRGEIAEE</sequence>
<feature type="region of interest" description="Disordered" evidence="1">
    <location>
        <begin position="109"/>
        <end position="136"/>
    </location>
</feature>
<organism evidence="2 3">
    <name type="scientific">Pseudovirgaria hyperparasitica</name>
    <dbReference type="NCBI Taxonomy" id="470096"/>
    <lineage>
        <taxon>Eukaryota</taxon>
        <taxon>Fungi</taxon>
        <taxon>Dikarya</taxon>
        <taxon>Ascomycota</taxon>
        <taxon>Pezizomycotina</taxon>
        <taxon>Dothideomycetes</taxon>
        <taxon>Dothideomycetes incertae sedis</taxon>
        <taxon>Acrospermales</taxon>
        <taxon>Acrospermaceae</taxon>
        <taxon>Pseudovirgaria</taxon>
    </lineage>
</organism>
<evidence type="ECO:0000313" key="2">
    <source>
        <dbReference type="EMBL" id="KAF2753681.1"/>
    </source>
</evidence>
<dbReference type="Proteomes" id="UP000799437">
    <property type="component" value="Unassembled WGS sequence"/>
</dbReference>